<keyword evidence="5" id="KW-0949">S-adenosyl-L-methionine</keyword>
<evidence type="ECO:0000256" key="6">
    <source>
        <dbReference type="ARBA" id="ARBA00047942"/>
    </source>
</evidence>
<dbReference type="EC" id="2.1.1.72" evidence="2"/>
<dbReference type="InterPro" id="IPR002295">
    <property type="entry name" value="N4/N6-MTase_EcoPI_Mod-like"/>
</dbReference>
<proteinExistence type="inferred from homology"/>
<dbReference type="RefSeq" id="WP_192393479.1">
    <property type="nucleotide sequence ID" value="NZ_CAJHIU010000001.1"/>
</dbReference>
<dbReference type="InterPro" id="IPR029063">
    <property type="entry name" value="SAM-dependent_MTases_sf"/>
</dbReference>
<keyword evidence="4" id="KW-0808">Transferase</keyword>
<keyword evidence="9" id="KW-1185">Reference proteome</keyword>
<evidence type="ECO:0000259" key="7">
    <source>
        <dbReference type="Pfam" id="PF01555"/>
    </source>
</evidence>
<dbReference type="SUPFAM" id="SSF53335">
    <property type="entry name" value="S-adenosyl-L-methionine-dependent methyltransferases"/>
    <property type="match status" value="1"/>
</dbReference>
<dbReference type="InterPro" id="IPR002052">
    <property type="entry name" value="DNA_methylase_N6_adenine_CS"/>
</dbReference>
<keyword evidence="3" id="KW-0489">Methyltransferase</keyword>
<evidence type="ECO:0000313" key="8">
    <source>
        <dbReference type="EMBL" id="MBD9360771.1"/>
    </source>
</evidence>
<feature type="domain" description="DNA methylase N-4/N-6" evidence="7">
    <location>
        <begin position="60"/>
        <end position="377"/>
    </location>
</feature>
<dbReference type="Proteomes" id="UP000641152">
    <property type="component" value="Unassembled WGS sequence"/>
</dbReference>
<protein>
    <recommendedName>
        <fullName evidence="2">site-specific DNA-methyltransferase (adenine-specific)</fullName>
        <ecNumber evidence="2">2.1.1.72</ecNumber>
    </recommendedName>
</protein>
<dbReference type="Gene3D" id="3.40.50.150">
    <property type="entry name" value="Vaccinia Virus protein VP39"/>
    <property type="match status" value="1"/>
</dbReference>
<comment type="similarity">
    <text evidence="1">Belongs to the N(4)/N(6)-methyltransferase family.</text>
</comment>
<dbReference type="Pfam" id="PF01555">
    <property type="entry name" value="N6_N4_Mtase"/>
    <property type="match status" value="1"/>
</dbReference>
<evidence type="ECO:0000256" key="2">
    <source>
        <dbReference type="ARBA" id="ARBA00011900"/>
    </source>
</evidence>
<dbReference type="PRINTS" id="PR00506">
    <property type="entry name" value="D21N6MTFRASE"/>
</dbReference>
<comment type="caution">
    <text evidence="8">The sequence shown here is derived from an EMBL/GenBank/DDBJ whole genome shotgun (WGS) entry which is preliminary data.</text>
</comment>
<organism evidence="8 9">
    <name type="scientific">Methylomonas fluvii</name>
    <dbReference type="NCBI Taxonomy" id="1854564"/>
    <lineage>
        <taxon>Bacteria</taxon>
        <taxon>Pseudomonadati</taxon>
        <taxon>Pseudomonadota</taxon>
        <taxon>Gammaproteobacteria</taxon>
        <taxon>Methylococcales</taxon>
        <taxon>Methylococcaceae</taxon>
        <taxon>Methylomonas</taxon>
    </lineage>
</organism>
<evidence type="ECO:0000256" key="5">
    <source>
        <dbReference type="ARBA" id="ARBA00022691"/>
    </source>
</evidence>
<dbReference type="InterPro" id="IPR002941">
    <property type="entry name" value="DNA_methylase_N4/N6"/>
</dbReference>
<dbReference type="PROSITE" id="PS00092">
    <property type="entry name" value="N6_MTASE"/>
    <property type="match status" value="1"/>
</dbReference>
<accession>A0ABR9DD46</accession>
<sequence>MPELHFKGKEYVYNHHLNVPFRPLIAQPDKSIGENSGNLIIHGDNLHALKALLPHYAGKVDCIFIDPPYNTGNENWCYNDNVNSPIIREWIDSNPVNKEDMLKHDKWLCMMYPRLKLLHELLADTGSFWMTLDDNEIHRARMVLDEIFGEENFVATCIWQKKYSTKSDTRFFSESHEYLLVYAKDVDRIFFEGLTRTEAQDAAYKNPDNDSRGDWASDNLLRSEARGYAIYPVTSPNGEIYLPPPGTSWRYNKEKLDELLADNRIWFGVDGTARPRLKRFLSEVQQSVPAQTIWGYSEVNHSDGAKKYLAEVFGGKGAPFATPKPVELMKRVLQITTDKDSVILDSFAGSATTAHAVLAQNAKDGGNRKFILVECEDYADNLTAERVRRVINGYEFDGTQKEELHREKITWSNFSKDGPRHKLLQHVQSIENIDGLRFDNIKKEIKDGELIVTGEKKITEKVAGLGGGFTFYTLGEPLDIDKILTGETLPDYSALGAWLFHTATGQPLNVEQIDAERWYLGCSSQYHVWLIYQPDLDFLKSPQAALTLSAAESIGQSHKDKSHLVFAAAKYAPNRLLLPLGVEYAPLPFALYRIEKD</sequence>
<gene>
    <name evidence="8" type="ORF">EBB_09515</name>
</gene>
<dbReference type="EMBL" id="JACXST010000001">
    <property type="protein sequence ID" value="MBD9360771.1"/>
    <property type="molecule type" value="Genomic_DNA"/>
</dbReference>
<name>A0ABR9DD46_9GAMM</name>
<evidence type="ECO:0000256" key="3">
    <source>
        <dbReference type="ARBA" id="ARBA00022603"/>
    </source>
</evidence>
<evidence type="ECO:0000256" key="4">
    <source>
        <dbReference type="ARBA" id="ARBA00022679"/>
    </source>
</evidence>
<evidence type="ECO:0000313" key="9">
    <source>
        <dbReference type="Proteomes" id="UP000641152"/>
    </source>
</evidence>
<evidence type="ECO:0000256" key="1">
    <source>
        <dbReference type="ARBA" id="ARBA00006594"/>
    </source>
</evidence>
<comment type="catalytic activity">
    <reaction evidence="6">
        <text>a 2'-deoxyadenosine in DNA + S-adenosyl-L-methionine = an N(6)-methyl-2'-deoxyadenosine in DNA + S-adenosyl-L-homocysteine + H(+)</text>
        <dbReference type="Rhea" id="RHEA:15197"/>
        <dbReference type="Rhea" id="RHEA-COMP:12418"/>
        <dbReference type="Rhea" id="RHEA-COMP:12419"/>
        <dbReference type="ChEBI" id="CHEBI:15378"/>
        <dbReference type="ChEBI" id="CHEBI:57856"/>
        <dbReference type="ChEBI" id="CHEBI:59789"/>
        <dbReference type="ChEBI" id="CHEBI:90615"/>
        <dbReference type="ChEBI" id="CHEBI:90616"/>
        <dbReference type="EC" id="2.1.1.72"/>
    </reaction>
</comment>
<reference evidence="8 9" key="1">
    <citation type="submission" date="2020-09" db="EMBL/GenBank/DDBJ databases">
        <title>Methylomonas albis sp. nov. and Methylomonas fluvii sp. nov.: Two cold-adapted methanotrophs from the River Elbe and an amended description of Methylovulum psychrotolerans strain Eb1.</title>
        <authorList>
            <person name="Bussmann I.K."/>
            <person name="Klings K.-W."/>
            <person name="Warnstedt J."/>
            <person name="Hoppert M."/>
            <person name="Saborowski A."/>
            <person name="Horn F."/>
            <person name="Liebner S."/>
        </authorList>
    </citation>
    <scope>NUCLEOTIDE SEQUENCE [LARGE SCALE GENOMIC DNA]</scope>
    <source>
        <strain evidence="8 9">EbB</strain>
    </source>
</reference>